<protein>
    <recommendedName>
        <fullName evidence="8">3-phosphoshikimate 1-carboxyvinyltransferase</fullName>
        <ecNumber evidence="8">2.5.1.19</ecNumber>
    </recommendedName>
    <alternativeName>
        <fullName evidence="8">5-enolpyruvylshikimate-3-phosphate synthase</fullName>
        <shortName evidence="8">EPSP synthase</shortName>
        <shortName evidence="8">EPSPS</shortName>
    </alternativeName>
</protein>
<keyword evidence="5 8" id="KW-0808">Transferase</keyword>
<comment type="similarity">
    <text evidence="2 8">Belongs to the EPSP synthase family.</text>
</comment>
<feature type="domain" description="Enolpyruvate transferase" evidence="9">
    <location>
        <begin position="8"/>
        <end position="414"/>
    </location>
</feature>
<evidence type="ECO:0000313" key="10">
    <source>
        <dbReference type="EMBL" id="SUX11257.1"/>
    </source>
</evidence>
<dbReference type="RefSeq" id="WP_089182006.1">
    <property type="nucleotide sequence ID" value="NZ_CP043427.1"/>
</dbReference>
<dbReference type="UniPathway" id="UPA00053">
    <property type="reaction ID" value="UER00089"/>
</dbReference>
<feature type="binding site" evidence="8">
    <location>
        <position position="119"/>
    </location>
    <ligand>
        <name>phosphoenolpyruvate</name>
        <dbReference type="ChEBI" id="CHEBI:58702"/>
    </ligand>
</feature>
<dbReference type="GO" id="GO:0009423">
    <property type="term" value="P:chorismate biosynthetic process"/>
    <property type="evidence" value="ECO:0007669"/>
    <property type="project" value="UniProtKB-UniRule"/>
</dbReference>
<feature type="binding site" evidence="8">
    <location>
        <position position="341"/>
    </location>
    <ligand>
        <name>phosphoenolpyruvate</name>
        <dbReference type="ChEBI" id="CHEBI:58702"/>
    </ligand>
</feature>
<dbReference type="PANTHER" id="PTHR21090:SF5">
    <property type="entry name" value="PENTAFUNCTIONAL AROM POLYPEPTIDE"/>
    <property type="match status" value="1"/>
</dbReference>
<dbReference type="InterPro" id="IPR023193">
    <property type="entry name" value="EPSP_synthase_CS"/>
</dbReference>
<feature type="binding site" evidence="8">
    <location>
        <position position="164"/>
    </location>
    <ligand>
        <name>3-phosphoshikimate</name>
        <dbReference type="ChEBI" id="CHEBI:145989"/>
    </ligand>
</feature>
<comment type="subcellular location">
    <subcellularLocation>
        <location evidence="8">Cytoplasm</location>
    </subcellularLocation>
</comment>
<feature type="binding site" evidence="8">
    <location>
        <position position="21"/>
    </location>
    <ligand>
        <name>phosphoenolpyruvate</name>
        <dbReference type="ChEBI" id="CHEBI:58702"/>
    </ligand>
</feature>
<dbReference type="CDD" id="cd01556">
    <property type="entry name" value="EPSP_synthase"/>
    <property type="match status" value="1"/>
</dbReference>
<feature type="binding site" evidence="8">
    <location>
        <position position="26"/>
    </location>
    <ligand>
        <name>3-phosphoshikimate</name>
        <dbReference type="ChEBI" id="CHEBI:145989"/>
    </ligand>
</feature>
<feature type="binding site" evidence="8">
    <location>
        <position position="91"/>
    </location>
    <ligand>
        <name>phosphoenolpyruvate</name>
        <dbReference type="ChEBI" id="CHEBI:58702"/>
    </ligand>
</feature>
<gene>
    <name evidence="8 10" type="primary">aroA</name>
    <name evidence="10" type="ORF">NCTC12475_01473</name>
</gene>
<dbReference type="PIRSF" id="PIRSF000505">
    <property type="entry name" value="EPSPS"/>
    <property type="match status" value="1"/>
</dbReference>
<dbReference type="NCBIfam" id="TIGR01356">
    <property type="entry name" value="aroA"/>
    <property type="match status" value="1"/>
</dbReference>
<dbReference type="GO" id="GO:0003866">
    <property type="term" value="F:3-phosphoshikimate 1-carboxyvinyltransferase activity"/>
    <property type="evidence" value="ECO:0007669"/>
    <property type="project" value="UniProtKB-UniRule"/>
</dbReference>
<reference evidence="10 11" key="1">
    <citation type="submission" date="2018-06" db="EMBL/GenBank/DDBJ databases">
        <authorList>
            <consortium name="Pathogen Informatics"/>
            <person name="Doyle S."/>
        </authorList>
    </citation>
    <scope>NUCLEOTIDE SEQUENCE [LARGE SCALE GENOMIC DNA]</scope>
    <source>
        <strain evidence="10 11">NCTC12475</strain>
    </source>
</reference>
<evidence type="ECO:0000256" key="2">
    <source>
        <dbReference type="ARBA" id="ARBA00009948"/>
    </source>
</evidence>
<dbReference type="InterPro" id="IPR006264">
    <property type="entry name" value="EPSP_synthase"/>
</dbReference>
<evidence type="ECO:0000256" key="4">
    <source>
        <dbReference type="ARBA" id="ARBA00022605"/>
    </source>
</evidence>
<keyword evidence="4 8" id="KW-0028">Amino-acid biosynthesis</keyword>
<dbReference type="EC" id="2.5.1.19" evidence="8"/>
<dbReference type="InterPro" id="IPR036968">
    <property type="entry name" value="Enolpyruvate_Tfrase_sf"/>
</dbReference>
<evidence type="ECO:0000256" key="6">
    <source>
        <dbReference type="ARBA" id="ARBA00023141"/>
    </source>
</evidence>
<keyword evidence="11" id="KW-1185">Reference proteome</keyword>
<dbReference type="HAMAP" id="MF_00210">
    <property type="entry name" value="EPSP_synth"/>
    <property type="match status" value="1"/>
</dbReference>
<sequence length="424" mass="46143">MKIIALQEPITASIDKISSDKSISHRCAIFSLLSDQKSVIKNYLKAEDTLNTLKIIEKLGAIVEYDDDFIAITPPKEIIEPNCVLECGNSGTTMRILMGFLASIDGFFVLSGDKYLNSRPMKRVGAPLSEVGAKIYGRNDGNLAPLCIKGTKLDYFKFDSKIASAQVKTALILAGLNSNGCEISEPELSRDHSEKMLISMGADISINGLNIDVKPISKPLKPLNINVANDPSSAFYFALIAAIIPNSHIILKNVILNKTRTMAYDVLRQMGVYVKFIKKESSYDDIGDIEIKYSQLNGISVSQNTSWLIDEAPALAIAFACANGKSTLRNAAELRVKECDRIAVMVDGLKTCGIDAKEFDDGFEIVGGVPNAAIIEPSGDHRIAMSFAILGLKCGMIIENSECINTSFPSFSQILRDIGVKVED</sequence>
<dbReference type="AlphaFoldDB" id="A0A381DL13"/>
<dbReference type="Pfam" id="PF00275">
    <property type="entry name" value="EPSP_synthase"/>
    <property type="match status" value="1"/>
</dbReference>
<comment type="function">
    <text evidence="8">Catalyzes the transfer of the enolpyruvyl moiety of phosphoenolpyruvate (PEP) to the 5-hydroxyl of shikimate-3-phosphate (S3P) to produce enolpyruvyl shikimate-3-phosphate and inorganic phosphate.</text>
</comment>
<feature type="binding site" evidence="8">
    <location>
        <position position="21"/>
    </location>
    <ligand>
        <name>3-phosphoshikimate</name>
        <dbReference type="ChEBI" id="CHEBI:145989"/>
    </ligand>
</feature>
<keyword evidence="3 8" id="KW-0963">Cytoplasm</keyword>
<comment type="catalytic activity">
    <reaction evidence="7">
        <text>3-phosphoshikimate + phosphoenolpyruvate = 5-O-(1-carboxyvinyl)-3-phosphoshikimate + phosphate</text>
        <dbReference type="Rhea" id="RHEA:21256"/>
        <dbReference type="ChEBI" id="CHEBI:43474"/>
        <dbReference type="ChEBI" id="CHEBI:57701"/>
        <dbReference type="ChEBI" id="CHEBI:58702"/>
        <dbReference type="ChEBI" id="CHEBI:145989"/>
        <dbReference type="EC" id="2.5.1.19"/>
    </reaction>
    <physiologicalReaction direction="left-to-right" evidence="7">
        <dbReference type="Rhea" id="RHEA:21257"/>
    </physiologicalReaction>
</comment>
<feature type="active site" description="Proton acceptor" evidence="8">
    <location>
        <position position="310"/>
    </location>
</feature>
<dbReference type="FunFam" id="3.65.10.10:FF:000005">
    <property type="entry name" value="3-phosphoshikimate 1-carboxyvinyltransferase"/>
    <property type="match status" value="1"/>
</dbReference>
<dbReference type="PROSITE" id="PS00104">
    <property type="entry name" value="EPSP_SYNTHASE_1"/>
    <property type="match status" value="1"/>
</dbReference>
<dbReference type="OrthoDB" id="9809920at2"/>
<dbReference type="PROSITE" id="PS00885">
    <property type="entry name" value="EPSP_SYNTHASE_2"/>
    <property type="match status" value="1"/>
</dbReference>
<feature type="binding site" evidence="8">
    <location>
        <position position="22"/>
    </location>
    <ligand>
        <name>3-phosphoshikimate</name>
        <dbReference type="ChEBI" id="CHEBI:145989"/>
    </ligand>
</feature>
<evidence type="ECO:0000259" key="9">
    <source>
        <dbReference type="Pfam" id="PF00275"/>
    </source>
</evidence>
<dbReference type="GO" id="GO:0009073">
    <property type="term" value="P:aromatic amino acid family biosynthetic process"/>
    <property type="evidence" value="ECO:0007669"/>
    <property type="project" value="UniProtKB-KW"/>
</dbReference>
<feature type="binding site" evidence="8">
    <location>
        <position position="166"/>
    </location>
    <ligand>
        <name>phosphoenolpyruvate</name>
        <dbReference type="ChEBI" id="CHEBI:58702"/>
    </ligand>
</feature>
<feature type="binding site" evidence="8">
    <location>
        <position position="166"/>
    </location>
    <ligand>
        <name>3-phosphoshikimate</name>
        <dbReference type="ChEBI" id="CHEBI:145989"/>
    </ligand>
</feature>
<evidence type="ECO:0000256" key="5">
    <source>
        <dbReference type="ARBA" id="ARBA00022679"/>
    </source>
</evidence>
<feature type="binding site" evidence="8">
    <location>
        <position position="310"/>
    </location>
    <ligand>
        <name>3-phosphoshikimate</name>
        <dbReference type="ChEBI" id="CHEBI:145989"/>
    </ligand>
</feature>
<comment type="pathway">
    <text evidence="1 8">Metabolic intermediate biosynthesis; chorismate biosynthesis; chorismate from D-erythrose 4-phosphate and phosphoenolpyruvate: step 6/7.</text>
</comment>
<keyword evidence="6 8" id="KW-0057">Aromatic amino acid biosynthesis</keyword>
<evidence type="ECO:0000256" key="7">
    <source>
        <dbReference type="ARBA" id="ARBA00044633"/>
    </source>
</evidence>
<dbReference type="SUPFAM" id="SSF55205">
    <property type="entry name" value="EPT/RTPC-like"/>
    <property type="match status" value="1"/>
</dbReference>
<dbReference type="InterPro" id="IPR001986">
    <property type="entry name" value="Enolpyruvate_Tfrase_dom"/>
</dbReference>
<evidence type="ECO:0000313" key="11">
    <source>
        <dbReference type="Proteomes" id="UP000254920"/>
    </source>
</evidence>
<evidence type="ECO:0000256" key="3">
    <source>
        <dbReference type="ARBA" id="ARBA00022490"/>
    </source>
</evidence>
<dbReference type="STRING" id="32024.GCA_000788295_01311"/>
<feature type="binding site" evidence="8">
    <location>
        <position position="337"/>
    </location>
    <ligand>
        <name>3-phosphoshikimate</name>
        <dbReference type="ChEBI" id="CHEBI:145989"/>
    </ligand>
</feature>
<accession>A0A381DL13</accession>
<organism evidence="10 11">
    <name type="scientific">Campylobacter sputorum subsp. sputorum</name>
    <dbReference type="NCBI Taxonomy" id="32024"/>
    <lineage>
        <taxon>Bacteria</taxon>
        <taxon>Pseudomonadati</taxon>
        <taxon>Campylobacterota</taxon>
        <taxon>Epsilonproteobacteria</taxon>
        <taxon>Campylobacterales</taxon>
        <taxon>Campylobacteraceae</taxon>
        <taxon>Campylobacter</taxon>
    </lineage>
</organism>
<dbReference type="EMBL" id="UFVD01000001">
    <property type="protein sequence ID" value="SUX11257.1"/>
    <property type="molecule type" value="Genomic_DNA"/>
</dbReference>
<dbReference type="GeneID" id="93090117"/>
<evidence type="ECO:0000256" key="1">
    <source>
        <dbReference type="ARBA" id="ARBA00004811"/>
    </source>
</evidence>
<evidence type="ECO:0000256" key="8">
    <source>
        <dbReference type="HAMAP-Rule" id="MF_00210"/>
    </source>
</evidence>
<dbReference type="InterPro" id="IPR013792">
    <property type="entry name" value="RNA3'P_cycl/enolpyr_Trfase_a/b"/>
</dbReference>
<dbReference type="Proteomes" id="UP000254920">
    <property type="component" value="Unassembled WGS sequence"/>
</dbReference>
<feature type="binding site" evidence="8">
    <location>
        <position position="382"/>
    </location>
    <ligand>
        <name>phosphoenolpyruvate</name>
        <dbReference type="ChEBI" id="CHEBI:58702"/>
    </ligand>
</feature>
<comment type="subunit">
    <text evidence="8">Monomer.</text>
</comment>
<proteinExistence type="inferred from homology"/>
<comment type="caution">
    <text evidence="8">Lacks conserved residue(s) required for the propagation of feature annotation.</text>
</comment>
<dbReference type="GO" id="GO:0008652">
    <property type="term" value="P:amino acid biosynthetic process"/>
    <property type="evidence" value="ECO:0007669"/>
    <property type="project" value="UniProtKB-KW"/>
</dbReference>
<dbReference type="Gene3D" id="3.65.10.10">
    <property type="entry name" value="Enolpyruvate transferase domain"/>
    <property type="match status" value="2"/>
</dbReference>
<dbReference type="PANTHER" id="PTHR21090">
    <property type="entry name" value="AROM/DEHYDROQUINATE SYNTHASE"/>
    <property type="match status" value="1"/>
</dbReference>
<name>A0A381DL13_9BACT</name>
<dbReference type="GO" id="GO:0005737">
    <property type="term" value="C:cytoplasm"/>
    <property type="evidence" value="ECO:0007669"/>
    <property type="project" value="UniProtKB-SubCell"/>
</dbReference>